<dbReference type="OrthoDB" id="9810174at2"/>
<dbReference type="SUPFAM" id="SSF88874">
    <property type="entry name" value="Receptor-binding domain of short tail fibre protein gp12"/>
    <property type="match status" value="1"/>
</dbReference>
<dbReference type="InterPro" id="IPR011083">
    <property type="entry name" value="Phage_tail_collar_dom"/>
</dbReference>
<proteinExistence type="predicted"/>
<dbReference type="InterPro" id="IPR037053">
    <property type="entry name" value="Phage_tail_collar_dom_sf"/>
</dbReference>
<dbReference type="Gene3D" id="3.90.1340.10">
    <property type="entry name" value="Phage tail collar domain"/>
    <property type="match status" value="1"/>
</dbReference>
<dbReference type="RefSeq" id="WP_039610818.1">
    <property type="nucleotide sequence ID" value="NZ_JWIC01000007.1"/>
</dbReference>
<comment type="caution">
    <text evidence="2">The sequence shown here is derived from an EMBL/GenBank/DDBJ whole genome shotgun (WGS) entry which is preliminary data.</text>
</comment>
<name>A0A0C1QA00_9GAMM</name>
<evidence type="ECO:0000313" key="2">
    <source>
        <dbReference type="EMBL" id="KID56245.1"/>
    </source>
</evidence>
<organism evidence="2 3">
    <name type="scientific">Pseudoalteromonas luteoviolacea</name>
    <dbReference type="NCBI Taxonomy" id="43657"/>
    <lineage>
        <taxon>Bacteria</taxon>
        <taxon>Pseudomonadati</taxon>
        <taxon>Pseudomonadota</taxon>
        <taxon>Gammaproteobacteria</taxon>
        <taxon>Alteromonadales</taxon>
        <taxon>Pseudoalteromonadaceae</taxon>
        <taxon>Pseudoalteromonas</taxon>
    </lineage>
</organism>
<dbReference type="EMBL" id="JWIC01000007">
    <property type="protein sequence ID" value="KID56245.1"/>
    <property type="molecule type" value="Genomic_DNA"/>
</dbReference>
<feature type="domain" description="Phage tail collar" evidence="1">
    <location>
        <begin position="7"/>
        <end position="63"/>
    </location>
</feature>
<dbReference type="AlphaFoldDB" id="A0A0C1QA00"/>
<sequence>MSDAYLGEIRMFAGVYSPYHWSYCAGQLQAITDNQSLFSLLGTNYGGDGRSTYGLPDMRGRIPVGDGQGPGLTNRVLGQRFGVEQVVLSTDQLPVHSHTVQVTSATSELQAPVEGQSYIGSELHFLPDSTGGLETNPFSSRAIGTTGGDEPHENRMPMLYLGFIICMNGLYPSRN</sequence>
<reference evidence="2 3" key="1">
    <citation type="submission" date="2014-12" db="EMBL/GenBank/DDBJ databases">
        <title>Draft Genome Sequence of Pseudoalteromonas luteoviolacea HI1.</title>
        <authorList>
            <person name="Asahina A.Y."/>
            <person name="Hadfield M.G."/>
        </authorList>
    </citation>
    <scope>NUCLEOTIDE SEQUENCE [LARGE SCALE GENOMIC DNA]</scope>
    <source>
        <strain evidence="2 3">HI1</strain>
    </source>
</reference>
<gene>
    <name evidence="2" type="ORF">JF50_18460</name>
</gene>
<dbReference type="Proteomes" id="UP000031327">
    <property type="component" value="Unassembled WGS sequence"/>
</dbReference>
<evidence type="ECO:0000259" key="1">
    <source>
        <dbReference type="Pfam" id="PF07484"/>
    </source>
</evidence>
<evidence type="ECO:0000313" key="3">
    <source>
        <dbReference type="Proteomes" id="UP000031327"/>
    </source>
</evidence>
<accession>A0A0C1QA00</accession>
<dbReference type="Pfam" id="PF07484">
    <property type="entry name" value="Collar"/>
    <property type="match status" value="1"/>
</dbReference>
<protein>
    <submittedName>
        <fullName evidence="2">Tail collar protein</fullName>
    </submittedName>
</protein>